<dbReference type="RefSeq" id="XP_018002210.1">
    <property type="nucleotide sequence ID" value="XM_018150355.1"/>
</dbReference>
<gene>
    <name evidence="5" type="ORF">AB675_9790</name>
</gene>
<comment type="catalytic activity">
    <reaction evidence="4">
        <text>alpha-D-galactosyl-(1-&gt;3)-1D-myo-inositol + sucrose = raffinose + myo-inositol</text>
        <dbReference type="Rhea" id="RHEA:20161"/>
        <dbReference type="ChEBI" id="CHEBI:16634"/>
        <dbReference type="ChEBI" id="CHEBI:17268"/>
        <dbReference type="ChEBI" id="CHEBI:17505"/>
        <dbReference type="ChEBI" id="CHEBI:17992"/>
        <dbReference type="EC" id="2.4.1.82"/>
    </reaction>
</comment>
<reference evidence="5 6" key="1">
    <citation type="submission" date="2015-06" db="EMBL/GenBank/DDBJ databases">
        <title>Draft genome of the ant-associated black yeast Phialophora attae CBS 131958.</title>
        <authorList>
            <person name="Moreno L.F."/>
            <person name="Stielow B.J."/>
            <person name="de Hoog S."/>
            <person name="Vicente V.A."/>
            <person name="Weiss V.A."/>
            <person name="de Vries M."/>
            <person name="Cruz L.M."/>
            <person name="Souza E.M."/>
        </authorList>
    </citation>
    <scope>NUCLEOTIDE SEQUENCE [LARGE SCALE GENOMIC DNA]</scope>
    <source>
        <strain evidence="5 6">CBS 131958</strain>
    </source>
</reference>
<dbReference type="InterPro" id="IPR013785">
    <property type="entry name" value="Aldolase_TIM"/>
</dbReference>
<dbReference type="PANTHER" id="PTHR31268">
    <property type="match status" value="1"/>
</dbReference>
<name>A0A0N1HC93_9EURO</name>
<dbReference type="OrthoDB" id="4664297at2759"/>
<comment type="catalytic activity">
    <reaction evidence="1">
        <text>Hydrolysis of terminal, non-reducing alpha-D-galactose residues in alpha-D-galactosides, including galactose oligosaccharides, galactomannans and galactolipids.</text>
        <dbReference type="EC" id="3.2.1.22"/>
    </reaction>
</comment>
<evidence type="ECO:0000256" key="2">
    <source>
        <dbReference type="ARBA" id="ARBA00007240"/>
    </source>
</evidence>
<dbReference type="InterPro" id="IPR008811">
    <property type="entry name" value="Glycosyl_hydrolases_36"/>
</dbReference>
<evidence type="ECO:0000256" key="3">
    <source>
        <dbReference type="ARBA" id="ARBA00023277"/>
    </source>
</evidence>
<comment type="caution">
    <text evidence="5">The sequence shown here is derived from an EMBL/GenBank/DDBJ whole genome shotgun (WGS) entry which is preliminary data.</text>
</comment>
<keyword evidence="5" id="KW-0808">Transferase</keyword>
<dbReference type="InterPro" id="IPR017853">
    <property type="entry name" value="GH"/>
</dbReference>
<sequence>MALCPRVTTYPPLGKATVLPNASEVQITVIIEWERDRQYPFELELLYAEAATAGHPTSWKKQPVPSSGSPSIVLDPDGTYNTASFTGSFLLNELSPATSEDGSTHIVFTVQYRRDKFDAWKYVKAAQGIETGEFIVPVISSQDPSISESLSLENSWEACELDIAGGTQVWQLTSSEKIAKSQQDDTVLEEIVLGRINRQLRFMAITRIEPFWIGCEHDREHFYISNDGLLLSFLSTTGKCVTLLALNEADDVYTVFRSSSDGSIIVAGRNDGLAELPLQVLVAISPDKQASISAVLSQARQKVSKRPKFQAFIETAHAQSLSKPEISFFDNMGYCTWNGLGQDLTRARLLDGLKTLAAQGVKFNTLLIDDNWQSLGKTGLDFSEPGFRGWSRFEANEEGFPGGLGSVITEIKKRYPWIQYVGVWHALLGYWGGLSHDTEFTSNYKTRMVRAKLRLNTPGDVLIIDPDDIHRFYDDFYSFLRSSGVDFVKTDVQHMLGQLVDPKDRSEVPTAFQSAWTSAYLKHFEGRAISCMSEIPQILGHSFLQDKTPKILLRNSDDFFPEIPGSHPFHLFVNAHNALLTQHLNCIPDWDMFQTSHAYSSYHGAARAISGGPVLITDEPGSHDVALIDEMAALSPAGRRIAIRPGVATTVDMWDSFAAGQMLRIGASTASGAGILGLFNIADGVREALIPVHDLFAGAEAPGAILVRSYKTGQIFAPQTPLEKLVKVKCATRGWDVLTGYPLTKVGSRNVAILGLTNKISGAAAVTQLEVTDNVISLSVKALGRLSWYLEGDQSAPGKIIVDGKHELNIDTVSAEPAGNSGTLYAVDLEELWRTRDLWRDGLATIEVRIIL</sequence>
<dbReference type="EMBL" id="LFJN01000007">
    <property type="protein sequence ID" value="KPI42247.1"/>
    <property type="molecule type" value="Genomic_DNA"/>
</dbReference>
<comment type="similarity">
    <text evidence="2">Belongs to the glycosyl hydrolases 36 family.</text>
</comment>
<dbReference type="GO" id="GO:0004557">
    <property type="term" value="F:alpha-galactosidase activity"/>
    <property type="evidence" value="ECO:0007669"/>
    <property type="project" value="UniProtKB-EC"/>
</dbReference>
<evidence type="ECO:0000256" key="4">
    <source>
        <dbReference type="ARBA" id="ARBA00049426"/>
    </source>
</evidence>
<evidence type="ECO:0000313" key="5">
    <source>
        <dbReference type="EMBL" id="KPI42247.1"/>
    </source>
</evidence>
<dbReference type="Proteomes" id="UP000038010">
    <property type="component" value="Unassembled WGS sequence"/>
</dbReference>
<dbReference type="VEuPathDB" id="FungiDB:AB675_9790"/>
<dbReference type="GeneID" id="28742235"/>
<proteinExistence type="inferred from homology"/>
<keyword evidence="6" id="KW-1185">Reference proteome</keyword>
<evidence type="ECO:0000256" key="1">
    <source>
        <dbReference type="ARBA" id="ARBA00001255"/>
    </source>
</evidence>
<dbReference type="GO" id="GO:0047274">
    <property type="term" value="F:galactinol-sucrose galactosyltransferase activity"/>
    <property type="evidence" value="ECO:0007669"/>
    <property type="project" value="UniProtKB-EC"/>
</dbReference>
<dbReference type="STRING" id="1664694.A0A0N1HC93"/>
<dbReference type="SUPFAM" id="SSF51445">
    <property type="entry name" value="(Trans)glycosidases"/>
    <property type="match status" value="1"/>
</dbReference>
<evidence type="ECO:0000313" key="6">
    <source>
        <dbReference type="Proteomes" id="UP000038010"/>
    </source>
</evidence>
<dbReference type="PANTHER" id="PTHR31268:SF32">
    <property type="entry name" value="GALACTINOL--SUCROSE GALACTOSYLTRANSFERASE 2-RELATED"/>
    <property type="match status" value="1"/>
</dbReference>
<dbReference type="AlphaFoldDB" id="A0A0N1HC93"/>
<keyword evidence="5" id="KW-0328">Glycosyltransferase</keyword>
<accession>A0A0N1HC93</accession>
<dbReference type="Gene3D" id="3.20.20.70">
    <property type="entry name" value="Aldolase class I"/>
    <property type="match status" value="1"/>
</dbReference>
<organism evidence="5 6">
    <name type="scientific">Cyphellophora attinorum</name>
    <dbReference type="NCBI Taxonomy" id="1664694"/>
    <lineage>
        <taxon>Eukaryota</taxon>
        <taxon>Fungi</taxon>
        <taxon>Dikarya</taxon>
        <taxon>Ascomycota</taxon>
        <taxon>Pezizomycotina</taxon>
        <taxon>Eurotiomycetes</taxon>
        <taxon>Chaetothyriomycetidae</taxon>
        <taxon>Chaetothyriales</taxon>
        <taxon>Cyphellophoraceae</taxon>
        <taxon>Cyphellophora</taxon>
    </lineage>
</organism>
<keyword evidence="3" id="KW-0119">Carbohydrate metabolism</keyword>
<protein>
    <submittedName>
        <fullName evidence="5">Putative galactinol--sucrose galactosyltransferase 6</fullName>
    </submittedName>
</protein>
<dbReference type="Pfam" id="PF05691">
    <property type="entry name" value="Raffinose_syn"/>
    <property type="match status" value="1"/>
</dbReference>